<dbReference type="InterPro" id="IPR001841">
    <property type="entry name" value="Znf_RING"/>
</dbReference>
<proteinExistence type="predicted"/>
<dbReference type="PROSITE" id="PS50089">
    <property type="entry name" value="ZF_RING_2"/>
    <property type="match status" value="1"/>
</dbReference>
<name>A0AAN0J2G1_AMPQE</name>
<dbReference type="Pfam" id="PF16589">
    <property type="entry name" value="BRCT_2"/>
    <property type="match status" value="1"/>
</dbReference>
<feature type="repeat" description="ANK" evidence="9">
    <location>
        <begin position="223"/>
        <end position="255"/>
    </location>
</feature>
<evidence type="ECO:0000256" key="2">
    <source>
        <dbReference type="ARBA" id="ARBA00022454"/>
    </source>
</evidence>
<keyword evidence="14" id="KW-1185">Reference proteome</keyword>
<dbReference type="GO" id="GO:0004842">
    <property type="term" value="F:ubiquitin-protein transferase activity"/>
    <property type="evidence" value="ECO:0007669"/>
    <property type="project" value="TreeGrafter"/>
</dbReference>
<evidence type="ECO:0000313" key="14">
    <source>
        <dbReference type="Proteomes" id="UP000007879"/>
    </source>
</evidence>
<dbReference type="CDD" id="cd17734">
    <property type="entry name" value="BRCT_Bard1_rpt1"/>
    <property type="match status" value="1"/>
</dbReference>
<keyword evidence="4" id="KW-0677">Repeat</keyword>
<sequence>MAEGWVATRKALSKFQDIFLCSVCEGVISDPSILSTCRHEFCRQCLQNSGTCPKCGSPYWKKDIQTFTALQSLVLHLKTLEDIINVGPSPKNALLLTPARAPTIETTPILETTPTTATSIESTPTILTALRPVNYRWAPSKRGRSDDKVSDNKRNARGETRLQVAVIKGNYIKVKELLEGGADPNVTDNAGWTPLHEACNHGYEDIVELLISYGSLLNVPADNNDTPLHDAVMNNHTRIATILVENGANTSLRNSEGYTPLDLARQRDMIDALSVVPLVLSSPIIDTANDTLILLGSGLKPHNKSLMSKTSERLGRCVVVNEFNAKVTHVLTESNEKGCCTRTMKCLSAVAKGAWLLQSEWLRASSKEGHWIKEEDYVIKGFHYEGKSWLTGAPLKSHNNAIEKCPGLFNGLEFYIDTHLVPPQPTRTELKSLIELAGGKVLLREPTPSENEKKFPFHASNTSPQLFSICSKIIITSKPGINQLSLSASLKGSTHVVYTTVSWVLDCLSQFKLIEYY</sequence>
<dbReference type="PROSITE" id="PS00518">
    <property type="entry name" value="ZF_RING_1"/>
    <property type="match status" value="1"/>
</dbReference>
<evidence type="ECO:0000256" key="3">
    <source>
        <dbReference type="ARBA" id="ARBA00022723"/>
    </source>
</evidence>
<dbReference type="InterPro" id="IPR036770">
    <property type="entry name" value="Ankyrin_rpt-contain_sf"/>
</dbReference>
<keyword evidence="6" id="KW-0862">Zinc</keyword>
<dbReference type="SUPFAM" id="SSF48403">
    <property type="entry name" value="Ankyrin repeat"/>
    <property type="match status" value="1"/>
</dbReference>
<dbReference type="EnsemblMetazoa" id="XM_019995636.1">
    <property type="protein sequence ID" value="XP_019851195.1"/>
    <property type="gene ID" value="LOC100639050"/>
</dbReference>
<dbReference type="AlphaFoldDB" id="A0AAN0J2G1"/>
<dbReference type="Proteomes" id="UP000007879">
    <property type="component" value="Unassembled WGS sequence"/>
</dbReference>
<dbReference type="PROSITE" id="PS50088">
    <property type="entry name" value="ANK_REPEAT"/>
    <property type="match status" value="3"/>
</dbReference>
<dbReference type="PANTHER" id="PTHR24171">
    <property type="entry name" value="ANKYRIN REPEAT DOMAIN-CONTAINING PROTEIN 39-RELATED"/>
    <property type="match status" value="1"/>
</dbReference>
<evidence type="ECO:0000256" key="8">
    <source>
        <dbReference type="ARBA" id="ARBA00031556"/>
    </source>
</evidence>
<dbReference type="SUPFAM" id="SSF52113">
    <property type="entry name" value="BRCT domain"/>
    <property type="match status" value="2"/>
</dbReference>
<organism evidence="13 14">
    <name type="scientific">Amphimedon queenslandica</name>
    <name type="common">Sponge</name>
    <dbReference type="NCBI Taxonomy" id="400682"/>
    <lineage>
        <taxon>Eukaryota</taxon>
        <taxon>Metazoa</taxon>
        <taxon>Porifera</taxon>
        <taxon>Demospongiae</taxon>
        <taxon>Heteroscleromorpha</taxon>
        <taxon>Haplosclerida</taxon>
        <taxon>Niphatidae</taxon>
        <taxon>Amphimedon</taxon>
    </lineage>
</organism>
<comment type="subcellular location">
    <subcellularLocation>
        <location evidence="1">Chromosome</location>
    </subcellularLocation>
</comment>
<feature type="domain" description="RING-type" evidence="11">
    <location>
        <begin position="21"/>
        <end position="55"/>
    </location>
</feature>
<evidence type="ECO:0000256" key="10">
    <source>
        <dbReference type="PROSITE-ProRule" id="PRU00175"/>
    </source>
</evidence>
<dbReference type="CDD" id="cd17720">
    <property type="entry name" value="BRCT_Bard1_rpt2"/>
    <property type="match status" value="1"/>
</dbReference>
<dbReference type="PANTHER" id="PTHR24171:SF8">
    <property type="entry name" value="BRCA1-ASSOCIATED RING DOMAIN PROTEIN 1"/>
    <property type="match status" value="1"/>
</dbReference>
<keyword evidence="5 10" id="KW-0863">Zinc-finger</keyword>
<dbReference type="PROSITE" id="PS50297">
    <property type="entry name" value="ANK_REP_REGION"/>
    <property type="match status" value="3"/>
</dbReference>
<dbReference type="InterPro" id="IPR018957">
    <property type="entry name" value="Znf_C3HC4_RING-type"/>
</dbReference>
<dbReference type="RefSeq" id="XP_019851195.1">
    <property type="nucleotide sequence ID" value="XM_019995636.1"/>
</dbReference>
<feature type="domain" description="BRCT" evidence="12">
    <location>
        <begin position="404"/>
        <end position="517"/>
    </location>
</feature>
<dbReference type="InterPro" id="IPR017907">
    <property type="entry name" value="Znf_RING_CS"/>
</dbReference>
<dbReference type="InterPro" id="IPR001357">
    <property type="entry name" value="BRCT_dom"/>
</dbReference>
<dbReference type="InterPro" id="IPR036420">
    <property type="entry name" value="BRCT_dom_sf"/>
</dbReference>
<accession>A0AAN0J2G1</accession>
<dbReference type="PROSITE" id="PS50172">
    <property type="entry name" value="BRCT"/>
    <property type="match status" value="2"/>
</dbReference>
<dbReference type="KEGG" id="aqu:100639050"/>
<dbReference type="PRINTS" id="PR01415">
    <property type="entry name" value="ANKYRIN"/>
</dbReference>
<feature type="repeat" description="ANK" evidence="9">
    <location>
        <begin position="157"/>
        <end position="189"/>
    </location>
</feature>
<dbReference type="GeneID" id="100639050"/>
<dbReference type="Pfam" id="PF00533">
    <property type="entry name" value="BRCT"/>
    <property type="match status" value="1"/>
</dbReference>
<dbReference type="SMART" id="SM00248">
    <property type="entry name" value="ANK"/>
    <property type="match status" value="3"/>
</dbReference>
<feature type="repeat" description="ANK" evidence="9">
    <location>
        <begin position="190"/>
        <end position="222"/>
    </location>
</feature>
<dbReference type="Pfam" id="PF00097">
    <property type="entry name" value="zf-C3HC4"/>
    <property type="match status" value="1"/>
</dbReference>
<dbReference type="GO" id="GO:0008270">
    <property type="term" value="F:zinc ion binding"/>
    <property type="evidence" value="ECO:0007669"/>
    <property type="project" value="UniProtKB-KW"/>
</dbReference>
<dbReference type="Gene3D" id="3.30.40.10">
    <property type="entry name" value="Zinc/RING finger domain, C3HC4 (zinc finger)"/>
    <property type="match status" value="1"/>
</dbReference>
<evidence type="ECO:0000256" key="7">
    <source>
        <dbReference type="ARBA" id="ARBA00023043"/>
    </source>
</evidence>
<evidence type="ECO:0000256" key="1">
    <source>
        <dbReference type="ARBA" id="ARBA00004286"/>
    </source>
</evidence>
<evidence type="ECO:0000256" key="5">
    <source>
        <dbReference type="ARBA" id="ARBA00022771"/>
    </source>
</evidence>
<keyword evidence="2" id="KW-0158">Chromosome</keyword>
<dbReference type="Pfam" id="PF12796">
    <property type="entry name" value="Ank_2"/>
    <property type="match status" value="2"/>
</dbReference>
<dbReference type="InterPro" id="IPR013083">
    <property type="entry name" value="Znf_RING/FYVE/PHD"/>
</dbReference>
<dbReference type="SUPFAM" id="SSF57850">
    <property type="entry name" value="RING/U-box"/>
    <property type="match status" value="1"/>
</dbReference>
<keyword evidence="7 9" id="KW-0040">ANK repeat</keyword>
<dbReference type="Gene3D" id="3.40.50.10190">
    <property type="entry name" value="BRCT domain"/>
    <property type="match status" value="2"/>
</dbReference>
<evidence type="ECO:0000259" key="12">
    <source>
        <dbReference type="PROSITE" id="PS50172"/>
    </source>
</evidence>
<dbReference type="InterPro" id="IPR002110">
    <property type="entry name" value="Ankyrin_rpt"/>
</dbReference>
<keyword evidence="3" id="KW-0479">Metal-binding</keyword>
<protein>
    <recommendedName>
        <fullName evidence="8">RING-type E3 ubiquitin transferase BRCA1</fullName>
    </recommendedName>
</protein>
<evidence type="ECO:0000256" key="6">
    <source>
        <dbReference type="ARBA" id="ARBA00022833"/>
    </source>
</evidence>
<dbReference type="GO" id="GO:0005694">
    <property type="term" value="C:chromosome"/>
    <property type="evidence" value="ECO:0007669"/>
    <property type="project" value="UniProtKB-SubCell"/>
</dbReference>
<dbReference type="SMART" id="SM00184">
    <property type="entry name" value="RING"/>
    <property type="match status" value="1"/>
</dbReference>
<evidence type="ECO:0000256" key="9">
    <source>
        <dbReference type="PROSITE-ProRule" id="PRU00023"/>
    </source>
</evidence>
<evidence type="ECO:0000256" key="4">
    <source>
        <dbReference type="ARBA" id="ARBA00022737"/>
    </source>
</evidence>
<feature type="domain" description="BRCT" evidence="12">
    <location>
        <begin position="291"/>
        <end position="379"/>
    </location>
</feature>
<reference evidence="14" key="1">
    <citation type="journal article" date="2010" name="Nature">
        <title>The Amphimedon queenslandica genome and the evolution of animal complexity.</title>
        <authorList>
            <person name="Srivastava M."/>
            <person name="Simakov O."/>
            <person name="Chapman J."/>
            <person name="Fahey B."/>
            <person name="Gauthier M.E."/>
            <person name="Mitros T."/>
            <person name="Richards G.S."/>
            <person name="Conaco C."/>
            <person name="Dacre M."/>
            <person name="Hellsten U."/>
            <person name="Larroux C."/>
            <person name="Putnam N.H."/>
            <person name="Stanke M."/>
            <person name="Adamska M."/>
            <person name="Darling A."/>
            <person name="Degnan S.M."/>
            <person name="Oakley T.H."/>
            <person name="Plachetzki D.C."/>
            <person name="Zhai Y."/>
            <person name="Adamski M."/>
            <person name="Calcino A."/>
            <person name="Cummins S.F."/>
            <person name="Goodstein D.M."/>
            <person name="Harris C."/>
            <person name="Jackson D.J."/>
            <person name="Leys S.P."/>
            <person name="Shu S."/>
            <person name="Woodcroft B.J."/>
            <person name="Vervoort M."/>
            <person name="Kosik K.S."/>
            <person name="Manning G."/>
            <person name="Degnan B.M."/>
            <person name="Rokhsar D.S."/>
        </authorList>
    </citation>
    <scope>NUCLEOTIDE SEQUENCE [LARGE SCALE GENOMIC DNA]</scope>
</reference>
<reference evidence="13" key="2">
    <citation type="submission" date="2024-06" db="UniProtKB">
        <authorList>
            <consortium name="EnsemblMetazoa"/>
        </authorList>
    </citation>
    <scope>IDENTIFICATION</scope>
</reference>
<evidence type="ECO:0000313" key="13">
    <source>
        <dbReference type="EnsemblMetazoa" id="XP_019851195.1"/>
    </source>
</evidence>
<dbReference type="Gene3D" id="1.25.40.20">
    <property type="entry name" value="Ankyrin repeat-containing domain"/>
    <property type="match status" value="1"/>
</dbReference>
<dbReference type="SMART" id="SM00292">
    <property type="entry name" value="BRCT"/>
    <property type="match status" value="2"/>
</dbReference>
<evidence type="ECO:0000259" key="11">
    <source>
        <dbReference type="PROSITE" id="PS50089"/>
    </source>
</evidence>
<dbReference type="GO" id="GO:0085020">
    <property type="term" value="P:protein K6-linked ubiquitination"/>
    <property type="evidence" value="ECO:0007669"/>
    <property type="project" value="TreeGrafter"/>
</dbReference>